<evidence type="ECO:0000313" key="1">
    <source>
        <dbReference type="EMBL" id="GME86580.1"/>
    </source>
</evidence>
<name>A0ACB5TDC0_AMBMO</name>
<gene>
    <name evidence="1" type="ORF">Amon02_000802900</name>
</gene>
<comment type="caution">
    <text evidence="1">The sequence shown here is derived from an EMBL/GenBank/DDBJ whole genome shotgun (WGS) entry which is preliminary data.</text>
</comment>
<reference evidence="1" key="1">
    <citation type="submission" date="2023-04" db="EMBL/GenBank/DDBJ databases">
        <title>Ambrosiozyma monospora NBRC 10751.</title>
        <authorList>
            <person name="Ichikawa N."/>
            <person name="Sato H."/>
            <person name="Tonouchi N."/>
        </authorList>
    </citation>
    <scope>NUCLEOTIDE SEQUENCE</scope>
    <source>
        <strain evidence="1">NBRC 10751</strain>
    </source>
</reference>
<evidence type="ECO:0000313" key="2">
    <source>
        <dbReference type="Proteomes" id="UP001165064"/>
    </source>
</evidence>
<protein>
    <submittedName>
        <fullName evidence="1">Unnamed protein product</fullName>
    </submittedName>
</protein>
<sequence length="326" mass="37003">MTNARNVIWRYPTDKDAHYPACDTFPLQDGLLLDQFGHFFKVNASFTFTHLCASSYPVLSPINLHLESMGFQQIPLFLESWEATMRSDDSNDVDSRFRNSVYPIVYSVSSAAVISVFLTAILFTKHYLTAFKPTLTLRLSCLVGSCQLVAIYIFTMVTLADQLEDGQTSVRILIDKLLQSTGFNVVYLIAIFLALVAQVNVIQKMFPRRKERRVIQYCGYTLCVVSQIIWGLSTFLVNPDVFDDDIIDDTMAILPAFMYLLRISISMLYSSLVNVYLVSKRTLIFKKEVLFLTLLMVVGINTSIAFFIADISNVWVSELSEVFNLT</sequence>
<dbReference type="EMBL" id="BSXS01006924">
    <property type="protein sequence ID" value="GME86580.1"/>
    <property type="molecule type" value="Genomic_DNA"/>
</dbReference>
<dbReference type="Proteomes" id="UP001165064">
    <property type="component" value="Unassembled WGS sequence"/>
</dbReference>
<accession>A0ACB5TDC0</accession>
<proteinExistence type="predicted"/>
<keyword evidence="2" id="KW-1185">Reference proteome</keyword>
<organism evidence="1 2">
    <name type="scientific">Ambrosiozyma monospora</name>
    <name type="common">Yeast</name>
    <name type="synonym">Endomycopsis monosporus</name>
    <dbReference type="NCBI Taxonomy" id="43982"/>
    <lineage>
        <taxon>Eukaryota</taxon>
        <taxon>Fungi</taxon>
        <taxon>Dikarya</taxon>
        <taxon>Ascomycota</taxon>
        <taxon>Saccharomycotina</taxon>
        <taxon>Pichiomycetes</taxon>
        <taxon>Pichiales</taxon>
        <taxon>Pichiaceae</taxon>
        <taxon>Ambrosiozyma</taxon>
    </lineage>
</organism>